<protein>
    <submittedName>
        <fullName evidence="3">Peptidyl-prolyl cis-trans isomerase, EpsD family</fullName>
    </submittedName>
</protein>
<dbReference type="PROSITE" id="PS51257">
    <property type="entry name" value="PROKAR_LIPOPROTEIN"/>
    <property type="match status" value="1"/>
</dbReference>
<dbReference type="EMBL" id="FNKY01000001">
    <property type="protein sequence ID" value="SDQ31015.1"/>
    <property type="molecule type" value="Genomic_DNA"/>
</dbReference>
<dbReference type="InterPro" id="IPR014274">
    <property type="entry name" value="PPIase_EpsD"/>
</dbReference>
<feature type="signal peptide" evidence="1">
    <location>
        <begin position="1"/>
        <end position="22"/>
    </location>
</feature>
<dbReference type="NCBIfam" id="TIGR02925">
    <property type="entry name" value="cis_trans_EpsD"/>
    <property type="match status" value="1"/>
</dbReference>
<dbReference type="GO" id="GO:0016853">
    <property type="term" value="F:isomerase activity"/>
    <property type="evidence" value="ECO:0007669"/>
    <property type="project" value="UniProtKB-KW"/>
</dbReference>
<keyword evidence="4" id="KW-1185">Reference proteome</keyword>
<gene>
    <name evidence="3" type="ORF">SAMN05216402_0309</name>
</gene>
<evidence type="ECO:0000256" key="1">
    <source>
        <dbReference type="SAM" id="SignalP"/>
    </source>
</evidence>
<accession>A0ABY0T669</accession>
<reference evidence="3 4" key="1">
    <citation type="submission" date="2016-10" db="EMBL/GenBank/DDBJ databases">
        <authorList>
            <person name="Varghese N."/>
            <person name="Submissions S."/>
        </authorList>
    </citation>
    <scope>NUCLEOTIDE SEQUENCE [LARGE SCALE GENOMIC DNA]</scope>
    <source>
        <strain evidence="3 4">Nl1</strain>
    </source>
</reference>
<dbReference type="InterPro" id="IPR000297">
    <property type="entry name" value="PPIase_PpiC"/>
</dbReference>
<name>A0ABY0T669_9PROT</name>
<feature type="domain" description="PpiC" evidence="2">
    <location>
        <begin position="126"/>
        <end position="235"/>
    </location>
</feature>
<dbReference type="SUPFAM" id="SSF109998">
    <property type="entry name" value="Triger factor/SurA peptide-binding domain-like"/>
    <property type="match status" value="1"/>
</dbReference>
<comment type="caution">
    <text evidence="3">The sequence shown here is derived from an EMBL/GenBank/DDBJ whole genome shotgun (WGS) entry which is preliminary data.</text>
</comment>
<dbReference type="Gene3D" id="1.10.8.1040">
    <property type="match status" value="1"/>
</dbReference>
<feature type="chain" id="PRO_5047153331" evidence="1">
    <location>
        <begin position="23"/>
        <end position="322"/>
    </location>
</feature>
<sequence length="322" mass="34574">MQVIRQKLIFPTLFVSLALGLAACNSKEAEKPASQIAAKVNSGEISVHQINYILSRTGAGASTPEMAPKMRREVLDRLVDQELAVEQAIERKLDRSPDVLMSIENARREILARAYVEQVAAAMDKPTVDEAKKYYAEHPQLFAERRIYNIQEIVLPATPGIADELREMLNGGKSMEDIANWLKGKDIKFAGGSAARSAEQIPLELLPKIHPLKVGQGLLMEGPQSITVMRLAASQSVPISEDAALPRIQQFLGNQRTAEAAKQEIKSLKAKAKITYMGEFADAGGSATSQAAVAPAAAPAAGPVASKSAVDINVEKGVAGLK</sequence>
<evidence type="ECO:0000313" key="3">
    <source>
        <dbReference type="EMBL" id="SDQ31015.1"/>
    </source>
</evidence>
<evidence type="ECO:0000313" key="4">
    <source>
        <dbReference type="Proteomes" id="UP000183471"/>
    </source>
</evidence>
<keyword evidence="3" id="KW-0413">Isomerase</keyword>
<dbReference type="InterPro" id="IPR027304">
    <property type="entry name" value="Trigger_fact/SurA_dom_sf"/>
</dbReference>
<dbReference type="RefSeq" id="WP_074630485.1">
    <property type="nucleotide sequence ID" value="NZ_FNKY01000001.1"/>
</dbReference>
<dbReference type="Proteomes" id="UP000183471">
    <property type="component" value="Unassembled WGS sequence"/>
</dbReference>
<organism evidence="3 4">
    <name type="scientific">Nitrosospira multiformis</name>
    <dbReference type="NCBI Taxonomy" id="1231"/>
    <lineage>
        <taxon>Bacteria</taxon>
        <taxon>Pseudomonadati</taxon>
        <taxon>Pseudomonadota</taxon>
        <taxon>Betaproteobacteria</taxon>
        <taxon>Nitrosomonadales</taxon>
        <taxon>Nitrosomonadaceae</taxon>
        <taxon>Nitrosospira</taxon>
    </lineage>
</organism>
<evidence type="ECO:0000259" key="2">
    <source>
        <dbReference type="Pfam" id="PF13145"/>
    </source>
</evidence>
<dbReference type="Pfam" id="PF13145">
    <property type="entry name" value="Rotamase_2"/>
    <property type="match status" value="1"/>
</dbReference>
<keyword evidence="1" id="KW-0732">Signal</keyword>
<proteinExistence type="predicted"/>